<name>B8CE40_THAPS</name>
<gene>
    <name evidence="3" type="ORF">THAPSDRAFT_10638</name>
</gene>
<dbReference type="AlphaFoldDB" id="B8CE40"/>
<dbReference type="Proteomes" id="UP000001449">
    <property type="component" value="Chromosome 17"/>
</dbReference>
<evidence type="ECO:0000256" key="1">
    <source>
        <dbReference type="SAM" id="MobiDB-lite"/>
    </source>
</evidence>
<protein>
    <submittedName>
        <fullName evidence="3">Uncharacterized protein</fullName>
    </submittedName>
</protein>
<feature type="region of interest" description="Disordered" evidence="1">
    <location>
        <begin position="78"/>
        <end position="107"/>
    </location>
</feature>
<dbReference type="KEGG" id="tps:THAPSDRAFT_10638"/>
<feature type="chain" id="PRO_5002869805" evidence="2">
    <location>
        <begin position="22"/>
        <end position="230"/>
    </location>
</feature>
<organism evidence="3 4">
    <name type="scientific">Thalassiosira pseudonana</name>
    <name type="common">Marine diatom</name>
    <name type="synonym">Cyclotella nana</name>
    <dbReference type="NCBI Taxonomy" id="35128"/>
    <lineage>
        <taxon>Eukaryota</taxon>
        <taxon>Sar</taxon>
        <taxon>Stramenopiles</taxon>
        <taxon>Ochrophyta</taxon>
        <taxon>Bacillariophyta</taxon>
        <taxon>Coscinodiscophyceae</taxon>
        <taxon>Thalassiosirophycidae</taxon>
        <taxon>Thalassiosirales</taxon>
        <taxon>Thalassiosiraceae</taxon>
        <taxon>Thalassiosira</taxon>
    </lineage>
</organism>
<evidence type="ECO:0000313" key="3">
    <source>
        <dbReference type="EMBL" id="EED88203.1"/>
    </source>
</evidence>
<proteinExistence type="predicted"/>
<dbReference type="GeneID" id="7442107"/>
<dbReference type="InParanoid" id="B8CE40"/>
<reference evidence="3 4" key="1">
    <citation type="journal article" date="2004" name="Science">
        <title>The genome of the diatom Thalassiosira pseudonana: ecology, evolution, and metabolism.</title>
        <authorList>
            <person name="Armbrust E.V."/>
            <person name="Berges J.A."/>
            <person name="Bowler C."/>
            <person name="Green B.R."/>
            <person name="Martinez D."/>
            <person name="Putnam N.H."/>
            <person name="Zhou S."/>
            <person name="Allen A.E."/>
            <person name="Apt K.E."/>
            <person name="Bechner M."/>
            <person name="Brzezinski M.A."/>
            <person name="Chaal B.K."/>
            <person name="Chiovitti A."/>
            <person name="Davis A.K."/>
            <person name="Demarest M.S."/>
            <person name="Detter J.C."/>
            <person name="Glavina T."/>
            <person name="Goodstein D."/>
            <person name="Hadi M.Z."/>
            <person name="Hellsten U."/>
            <person name="Hildebrand M."/>
            <person name="Jenkins B.D."/>
            <person name="Jurka J."/>
            <person name="Kapitonov V.V."/>
            <person name="Kroger N."/>
            <person name="Lau W.W."/>
            <person name="Lane T.W."/>
            <person name="Larimer F.W."/>
            <person name="Lippmeier J.C."/>
            <person name="Lucas S."/>
            <person name="Medina M."/>
            <person name="Montsant A."/>
            <person name="Obornik M."/>
            <person name="Parker M.S."/>
            <person name="Palenik B."/>
            <person name="Pazour G.J."/>
            <person name="Richardson P.M."/>
            <person name="Rynearson T.A."/>
            <person name="Saito M.A."/>
            <person name="Schwartz D.C."/>
            <person name="Thamatrakoln K."/>
            <person name="Valentin K."/>
            <person name="Vardi A."/>
            <person name="Wilkerson F.P."/>
            <person name="Rokhsar D.S."/>
        </authorList>
    </citation>
    <scope>NUCLEOTIDE SEQUENCE [LARGE SCALE GENOMIC DNA]</scope>
    <source>
        <strain evidence="3 4">CCMP1335</strain>
    </source>
</reference>
<evidence type="ECO:0000256" key="2">
    <source>
        <dbReference type="SAM" id="SignalP"/>
    </source>
</evidence>
<dbReference type="HOGENOM" id="CLU_1206915_0_0_1"/>
<keyword evidence="2" id="KW-0732">Signal</keyword>
<dbReference type="PaxDb" id="35128-Thaps10638"/>
<dbReference type="EMBL" id="CM000651">
    <property type="protein sequence ID" value="EED88203.1"/>
    <property type="molecule type" value="Genomic_DNA"/>
</dbReference>
<dbReference type="RefSeq" id="XP_002294369.1">
    <property type="nucleotide sequence ID" value="XM_002294333.1"/>
</dbReference>
<keyword evidence="4" id="KW-1185">Reference proteome</keyword>
<sequence>MLLQLAPLRLLLLTWLRQLHPPPHPPVTKHLPNARDQSFEAGGSSCLFSQEVQLCLYASSLPEHHQANLTVTLKGKSSVPSAQSAAHPAGTDPSPPPSSPASQLNEGGSIAQPAFQVHCLLLCSFLSSSSSTTGFRLPKTVCHLLEGSLLDTTSSDITTSTSSLTLLIADSGVTDHMFPDQCAWETIHWLQFLVWVLQSSLSMERDMVQICLHVPALCNPLCILQAHLLQ</sequence>
<evidence type="ECO:0000313" key="4">
    <source>
        <dbReference type="Proteomes" id="UP000001449"/>
    </source>
</evidence>
<accession>B8CE40</accession>
<feature type="signal peptide" evidence="2">
    <location>
        <begin position="1"/>
        <end position="21"/>
    </location>
</feature>
<reference evidence="3 4" key="2">
    <citation type="journal article" date="2008" name="Nature">
        <title>The Phaeodactylum genome reveals the evolutionary history of diatom genomes.</title>
        <authorList>
            <person name="Bowler C."/>
            <person name="Allen A.E."/>
            <person name="Badger J.H."/>
            <person name="Grimwood J."/>
            <person name="Jabbari K."/>
            <person name="Kuo A."/>
            <person name="Maheswari U."/>
            <person name="Martens C."/>
            <person name="Maumus F."/>
            <person name="Otillar R.P."/>
            <person name="Rayko E."/>
            <person name="Salamov A."/>
            <person name="Vandepoele K."/>
            <person name="Beszteri B."/>
            <person name="Gruber A."/>
            <person name="Heijde M."/>
            <person name="Katinka M."/>
            <person name="Mock T."/>
            <person name="Valentin K."/>
            <person name="Verret F."/>
            <person name="Berges J.A."/>
            <person name="Brownlee C."/>
            <person name="Cadoret J.P."/>
            <person name="Chiovitti A."/>
            <person name="Choi C.J."/>
            <person name="Coesel S."/>
            <person name="De Martino A."/>
            <person name="Detter J.C."/>
            <person name="Durkin C."/>
            <person name="Falciatore A."/>
            <person name="Fournet J."/>
            <person name="Haruta M."/>
            <person name="Huysman M.J."/>
            <person name="Jenkins B.D."/>
            <person name="Jiroutova K."/>
            <person name="Jorgensen R.E."/>
            <person name="Joubert Y."/>
            <person name="Kaplan A."/>
            <person name="Kroger N."/>
            <person name="Kroth P.G."/>
            <person name="La Roche J."/>
            <person name="Lindquist E."/>
            <person name="Lommer M."/>
            <person name="Martin-Jezequel V."/>
            <person name="Lopez P.J."/>
            <person name="Lucas S."/>
            <person name="Mangogna M."/>
            <person name="McGinnis K."/>
            <person name="Medlin L.K."/>
            <person name="Montsant A."/>
            <person name="Oudot-Le Secq M.P."/>
            <person name="Napoli C."/>
            <person name="Obornik M."/>
            <person name="Parker M.S."/>
            <person name="Petit J.L."/>
            <person name="Porcel B.M."/>
            <person name="Poulsen N."/>
            <person name="Robison M."/>
            <person name="Rychlewski L."/>
            <person name="Rynearson T.A."/>
            <person name="Schmutz J."/>
            <person name="Shapiro H."/>
            <person name="Siaut M."/>
            <person name="Stanley M."/>
            <person name="Sussman M.R."/>
            <person name="Taylor A.R."/>
            <person name="Vardi A."/>
            <person name="von Dassow P."/>
            <person name="Vyverman W."/>
            <person name="Willis A."/>
            <person name="Wyrwicz L.S."/>
            <person name="Rokhsar D.S."/>
            <person name="Weissenbach J."/>
            <person name="Armbrust E.V."/>
            <person name="Green B.R."/>
            <person name="Van de Peer Y."/>
            <person name="Grigoriev I.V."/>
        </authorList>
    </citation>
    <scope>NUCLEOTIDE SEQUENCE [LARGE SCALE GENOMIC DNA]</scope>
    <source>
        <strain evidence="3 4">CCMP1335</strain>
    </source>
</reference>